<dbReference type="AlphaFoldDB" id="A0A3S5CMX8"/>
<accession>A0A3S5CMX8</accession>
<gene>
    <name evidence="1" type="ORF">PXEA_LOCUS27474</name>
</gene>
<organism evidence="1 2">
    <name type="scientific">Protopolystoma xenopodis</name>
    <dbReference type="NCBI Taxonomy" id="117903"/>
    <lineage>
        <taxon>Eukaryota</taxon>
        <taxon>Metazoa</taxon>
        <taxon>Spiralia</taxon>
        <taxon>Lophotrochozoa</taxon>
        <taxon>Platyhelminthes</taxon>
        <taxon>Monogenea</taxon>
        <taxon>Polyopisthocotylea</taxon>
        <taxon>Polystomatidea</taxon>
        <taxon>Polystomatidae</taxon>
        <taxon>Protopolystoma</taxon>
    </lineage>
</organism>
<protein>
    <submittedName>
        <fullName evidence="1">Uncharacterized protein</fullName>
    </submittedName>
</protein>
<keyword evidence="2" id="KW-1185">Reference proteome</keyword>
<dbReference type="EMBL" id="CAAALY010246869">
    <property type="protein sequence ID" value="VEL34034.1"/>
    <property type="molecule type" value="Genomic_DNA"/>
</dbReference>
<dbReference type="Proteomes" id="UP000784294">
    <property type="component" value="Unassembled WGS sequence"/>
</dbReference>
<evidence type="ECO:0000313" key="1">
    <source>
        <dbReference type="EMBL" id="VEL34034.1"/>
    </source>
</evidence>
<proteinExistence type="predicted"/>
<reference evidence="1" key="1">
    <citation type="submission" date="2018-11" db="EMBL/GenBank/DDBJ databases">
        <authorList>
            <consortium name="Pathogen Informatics"/>
        </authorList>
    </citation>
    <scope>NUCLEOTIDE SEQUENCE</scope>
</reference>
<evidence type="ECO:0000313" key="2">
    <source>
        <dbReference type="Proteomes" id="UP000784294"/>
    </source>
</evidence>
<name>A0A3S5CMX8_9PLAT</name>
<sequence length="86" mass="9475">MGLTPVHLKTGSNVFGAEMNELIVLTEWILSYIAEYSIRCEKTTGRDSIWSVELSDKNTGAPFGDPNLPVSGCRLSHCGRHPHCQT</sequence>
<comment type="caution">
    <text evidence="1">The sequence shown here is derived from an EMBL/GenBank/DDBJ whole genome shotgun (WGS) entry which is preliminary data.</text>
</comment>